<dbReference type="PANTHER" id="PTHR43537:SF24">
    <property type="entry name" value="GLUCONATE OPERON TRANSCRIPTIONAL REPRESSOR"/>
    <property type="match status" value="1"/>
</dbReference>
<dbReference type="STRING" id="1424294.Gferi_02935"/>
<keyword evidence="1" id="KW-0805">Transcription regulation</keyword>
<dbReference type="SMART" id="SM00345">
    <property type="entry name" value="HTH_GNTR"/>
    <property type="match status" value="1"/>
</dbReference>
<protein>
    <recommendedName>
        <fullName evidence="4">HTH gntR-type domain-containing protein</fullName>
    </recommendedName>
</protein>
<dbReference type="Gene3D" id="1.20.120.530">
    <property type="entry name" value="GntR ligand-binding domain-like"/>
    <property type="match status" value="1"/>
</dbReference>
<proteinExistence type="predicted"/>
<keyword evidence="2" id="KW-0238">DNA-binding</keyword>
<name>A0A1D8GPU2_9FIRM</name>
<dbReference type="SUPFAM" id="SSF46785">
    <property type="entry name" value="Winged helix' DNA-binding domain"/>
    <property type="match status" value="1"/>
</dbReference>
<evidence type="ECO:0000256" key="2">
    <source>
        <dbReference type="ARBA" id="ARBA00023125"/>
    </source>
</evidence>
<evidence type="ECO:0000256" key="1">
    <source>
        <dbReference type="ARBA" id="ARBA00023015"/>
    </source>
</evidence>
<evidence type="ECO:0000313" key="5">
    <source>
        <dbReference type="EMBL" id="AOT72966.1"/>
    </source>
</evidence>
<dbReference type="Pfam" id="PF07729">
    <property type="entry name" value="FCD"/>
    <property type="match status" value="1"/>
</dbReference>
<sequence>MESNRMKKENLKQKAYCFIKSKIINCEYLPNTFLNESILMEEINTSRTPIREALNKLEQENLVTIMPKKGVVVGELSINEVNMIFQVRDSIEPYIIRTCGANIDKNALKLMRDKILNNIEQEEIEKFYQIDDAFHRFLISSSGNKYFHQTMDCIYNQIHRMRVLSGKKIDERLKQTQEEHLTIIALLLEDKVEESAEAMQKHLQNSKNATLMSLMI</sequence>
<accession>A0A1D8GPU2</accession>
<dbReference type="GO" id="GO:0003677">
    <property type="term" value="F:DNA binding"/>
    <property type="evidence" value="ECO:0007669"/>
    <property type="project" value="UniProtKB-KW"/>
</dbReference>
<keyword evidence="3" id="KW-0804">Transcription</keyword>
<dbReference type="InterPro" id="IPR008920">
    <property type="entry name" value="TF_FadR/GntR_C"/>
</dbReference>
<reference evidence="5 6" key="1">
    <citation type="submission" date="2016-09" db="EMBL/GenBank/DDBJ databases">
        <title>Genomic analysis reveals versatility of anaerobic energy metabolism of Geosporobacter ferrireducens IRF9 of phylum Firmicutes.</title>
        <authorList>
            <person name="Kim S.-J."/>
        </authorList>
    </citation>
    <scope>NUCLEOTIDE SEQUENCE [LARGE SCALE GENOMIC DNA]</scope>
    <source>
        <strain evidence="5 6">IRF9</strain>
    </source>
</reference>
<dbReference type="PANTHER" id="PTHR43537">
    <property type="entry name" value="TRANSCRIPTIONAL REGULATOR, GNTR FAMILY"/>
    <property type="match status" value="1"/>
</dbReference>
<dbReference type="InterPro" id="IPR036390">
    <property type="entry name" value="WH_DNA-bd_sf"/>
</dbReference>
<gene>
    <name evidence="5" type="ORF">Gferi_02935</name>
</gene>
<dbReference type="Proteomes" id="UP000095743">
    <property type="component" value="Chromosome"/>
</dbReference>
<dbReference type="SMART" id="SM00895">
    <property type="entry name" value="FCD"/>
    <property type="match status" value="1"/>
</dbReference>
<dbReference type="AlphaFoldDB" id="A0A1D8GPU2"/>
<dbReference type="EMBL" id="CP017269">
    <property type="protein sequence ID" value="AOT72966.1"/>
    <property type="molecule type" value="Genomic_DNA"/>
</dbReference>
<feature type="domain" description="HTH gntR-type" evidence="4">
    <location>
        <begin position="9"/>
        <end position="76"/>
    </location>
</feature>
<dbReference type="InterPro" id="IPR011711">
    <property type="entry name" value="GntR_C"/>
</dbReference>
<dbReference type="InterPro" id="IPR000524">
    <property type="entry name" value="Tscrpt_reg_HTH_GntR"/>
</dbReference>
<evidence type="ECO:0000259" key="4">
    <source>
        <dbReference type="PROSITE" id="PS50949"/>
    </source>
</evidence>
<dbReference type="Pfam" id="PF00392">
    <property type="entry name" value="GntR"/>
    <property type="match status" value="1"/>
</dbReference>
<evidence type="ECO:0000313" key="6">
    <source>
        <dbReference type="Proteomes" id="UP000095743"/>
    </source>
</evidence>
<dbReference type="Gene3D" id="1.10.10.10">
    <property type="entry name" value="Winged helix-like DNA-binding domain superfamily/Winged helix DNA-binding domain"/>
    <property type="match status" value="1"/>
</dbReference>
<dbReference type="KEGG" id="gfe:Gferi_02935"/>
<dbReference type="CDD" id="cd07377">
    <property type="entry name" value="WHTH_GntR"/>
    <property type="match status" value="1"/>
</dbReference>
<dbReference type="SUPFAM" id="SSF48008">
    <property type="entry name" value="GntR ligand-binding domain-like"/>
    <property type="match status" value="1"/>
</dbReference>
<evidence type="ECO:0000256" key="3">
    <source>
        <dbReference type="ARBA" id="ARBA00023163"/>
    </source>
</evidence>
<dbReference type="GO" id="GO:0003700">
    <property type="term" value="F:DNA-binding transcription factor activity"/>
    <property type="evidence" value="ECO:0007669"/>
    <property type="project" value="InterPro"/>
</dbReference>
<dbReference type="PROSITE" id="PS50949">
    <property type="entry name" value="HTH_GNTR"/>
    <property type="match status" value="1"/>
</dbReference>
<organism evidence="5 6">
    <name type="scientific">Geosporobacter ferrireducens</name>
    <dbReference type="NCBI Taxonomy" id="1424294"/>
    <lineage>
        <taxon>Bacteria</taxon>
        <taxon>Bacillati</taxon>
        <taxon>Bacillota</taxon>
        <taxon>Clostridia</taxon>
        <taxon>Peptostreptococcales</taxon>
        <taxon>Thermotaleaceae</taxon>
        <taxon>Geosporobacter</taxon>
    </lineage>
</organism>
<keyword evidence="6" id="KW-1185">Reference proteome</keyword>
<dbReference type="InterPro" id="IPR036388">
    <property type="entry name" value="WH-like_DNA-bd_sf"/>
</dbReference>